<dbReference type="AlphaFoldDB" id="A0A9P3GPW4"/>
<proteinExistence type="predicted"/>
<organism evidence="2 3">
    <name type="scientific">Phanerochaete sordida</name>
    <dbReference type="NCBI Taxonomy" id="48140"/>
    <lineage>
        <taxon>Eukaryota</taxon>
        <taxon>Fungi</taxon>
        <taxon>Dikarya</taxon>
        <taxon>Basidiomycota</taxon>
        <taxon>Agaricomycotina</taxon>
        <taxon>Agaricomycetes</taxon>
        <taxon>Polyporales</taxon>
        <taxon>Phanerochaetaceae</taxon>
        <taxon>Phanerochaete</taxon>
    </lineage>
</organism>
<name>A0A9P3GPW4_9APHY</name>
<dbReference type="EMBL" id="BPQB01000107">
    <property type="protein sequence ID" value="GJE99352.1"/>
    <property type="molecule type" value="Genomic_DNA"/>
</dbReference>
<protein>
    <submittedName>
        <fullName evidence="2">Uncharacterized protein</fullName>
    </submittedName>
</protein>
<evidence type="ECO:0000313" key="2">
    <source>
        <dbReference type="EMBL" id="GJE99352.1"/>
    </source>
</evidence>
<keyword evidence="3" id="KW-1185">Reference proteome</keyword>
<gene>
    <name evidence="2" type="ORF">PsYK624_156060</name>
</gene>
<evidence type="ECO:0000256" key="1">
    <source>
        <dbReference type="SAM" id="MobiDB-lite"/>
    </source>
</evidence>
<dbReference type="Proteomes" id="UP000703269">
    <property type="component" value="Unassembled WGS sequence"/>
</dbReference>
<feature type="compositionally biased region" description="Basic residues" evidence="1">
    <location>
        <begin position="149"/>
        <end position="159"/>
    </location>
</feature>
<comment type="caution">
    <text evidence="2">The sequence shown here is derived from an EMBL/GenBank/DDBJ whole genome shotgun (WGS) entry which is preliminary data.</text>
</comment>
<accession>A0A9P3GPW4</accession>
<evidence type="ECO:0000313" key="3">
    <source>
        <dbReference type="Proteomes" id="UP000703269"/>
    </source>
</evidence>
<reference evidence="2 3" key="1">
    <citation type="submission" date="2021-08" db="EMBL/GenBank/DDBJ databases">
        <title>Draft Genome Sequence of Phanerochaete sordida strain YK-624.</title>
        <authorList>
            <person name="Mori T."/>
            <person name="Dohra H."/>
            <person name="Suzuki T."/>
            <person name="Kawagishi H."/>
            <person name="Hirai H."/>
        </authorList>
    </citation>
    <scope>NUCLEOTIDE SEQUENCE [LARGE SCALE GENOMIC DNA]</scope>
    <source>
        <strain evidence="2 3">YK-624</strain>
    </source>
</reference>
<feature type="region of interest" description="Disordered" evidence="1">
    <location>
        <begin position="139"/>
        <end position="185"/>
    </location>
</feature>
<sequence>MTTLRRLRISSTIYDSGRFLKTLQDSILDSLGSISLGLSPFHHRYYLLYSSLDLSPGISRPSNRPDEDVLYAHFDASLIPATSFKVASNTIPTLYTWTGTSSARLEPCHRHSSHTSWPRPSVSTLCELCPSLGIASTSPCWRPPSEPRRPRRRGPRQRAIRGEEGGPASTRNTDSALRLRTHSLR</sequence>